<sequence length="279" mass="28590">MRIGIVGAESSHTAEVLRLVEQERRVPGARVVAVAPVDVDAAPGIDPALLVASPAELVGAVDAVLVLTRDGAGHRGLAEPFLAAGLPVWVDKPFTTRVEDARALLAAARRGGGAVWSRSALRYPDGVRRAADLAAAGELVHLHLTGPADPAGPYSGIAFYGVHLLEAAVEVLGTAGWVQARMAVTATDGAVVATTTLAGTPVTCTFVTPTDAGAVPFHLSAVTGRGVVAKELDLGRDYLLPVVRGFLAACDTRAAEREDDDVLAPVGLVQELRAALAAG</sequence>
<comment type="caution">
    <text evidence="2">The sequence shown here is derived from an EMBL/GenBank/DDBJ whole genome shotgun (WGS) entry which is preliminary data.</text>
</comment>
<organism evidence="2 3">
    <name type="scientific">Pseudonocardia kunmingensis</name>
    <dbReference type="NCBI Taxonomy" id="630975"/>
    <lineage>
        <taxon>Bacteria</taxon>
        <taxon>Bacillati</taxon>
        <taxon>Actinomycetota</taxon>
        <taxon>Actinomycetes</taxon>
        <taxon>Pseudonocardiales</taxon>
        <taxon>Pseudonocardiaceae</taxon>
        <taxon>Pseudonocardia</taxon>
    </lineage>
</organism>
<evidence type="ECO:0000313" key="2">
    <source>
        <dbReference type="EMBL" id="TQM02914.1"/>
    </source>
</evidence>
<dbReference type="Proteomes" id="UP000315677">
    <property type="component" value="Unassembled WGS sequence"/>
</dbReference>
<evidence type="ECO:0000313" key="3">
    <source>
        <dbReference type="Proteomes" id="UP000315677"/>
    </source>
</evidence>
<dbReference type="RefSeq" id="WP_142062484.1">
    <property type="nucleotide sequence ID" value="NZ_VFPA01000006.1"/>
</dbReference>
<dbReference type="InterPro" id="IPR036291">
    <property type="entry name" value="NAD(P)-bd_dom_sf"/>
</dbReference>
<dbReference type="EMBL" id="VFPA01000006">
    <property type="protein sequence ID" value="TQM02914.1"/>
    <property type="molecule type" value="Genomic_DNA"/>
</dbReference>
<protein>
    <submittedName>
        <fullName evidence="2">Putative dehydrogenase</fullName>
    </submittedName>
</protein>
<keyword evidence="3" id="KW-1185">Reference proteome</keyword>
<dbReference type="OrthoDB" id="256869at2"/>
<proteinExistence type="predicted"/>
<dbReference type="InterPro" id="IPR000683">
    <property type="entry name" value="Gfo/Idh/MocA-like_OxRdtase_N"/>
</dbReference>
<name>A0A543D0N2_9PSEU</name>
<dbReference type="GO" id="GO:0000166">
    <property type="term" value="F:nucleotide binding"/>
    <property type="evidence" value="ECO:0007669"/>
    <property type="project" value="InterPro"/>
</dbReference>
<dbReference type="SUPFAM" id="SSF51735">
    <property type="entry name" value="NAD(P)-binding Rossmann-fold domains"/>
    <property type="match status" value="1"/>
</dbReference>
<dbReference type="AlphaFoldDB" id="A0A543D0N2"/>
<feature type="domain" description="Gfo/Idh/MocA-like oxidoreductase N-terminal" evidence="1">
    <location>
        <begin position="2"/>
        <end position="116"/>
    </location>
</feature>
<dbReference type="Gene3D" id="3.40.50.720">
    <property type="entry name" value="NAD(P)-binding Rossmann-like Domain"/>
    <property type="match status" value="1"/>
</dbReference>
<dbReference type="Pfam" id="PF01408">
    <property type="entry name" value="GFO_IDH_MocA"/>
    <property type="match status" value="1"/>
</dbReference>
<accession>A0A543D0N2</accession>
<evidence type="ECO:0000259" key="1">
    <source>
        <dbReference type="Pfam" id="PF01408"/>
    </source>
</evidence>
<reference evidence="2 3" key="1">
    <citation type="submission" date="2019-06" db="EMBL/GenBank/DDBJ databases">
        <title>Sequencing the genomes of 1000 actinobacteria strains.</title>
        <authorList>
            <person name="Klenk H.-P."/>
        </authorList>
    </citation>
    <scope>NUCLEOTIDE SEQUENCE [LARGE SCALE GENOMIC DNA]</scope>
    <source>
        <strain evidence="2 3">DSM 45301</strain>
    </source>
</reference>
<gene>
    <name evidence="2" type="ORF">FB558_7557</name>
</gene>